<dbReference type="Proteomes" id="UP000315983">
    <property type="component" value="Unassembled WGS sequence"/>
</dbReference>
<dbReference type="InterPro" id="IPR011008">
    <property type="entry name" value="Dimeric_a/b-barrel"/>
</dbReference>
<evidence type="ECO:0000313" key="2">
    <source>
        <dbReference type="EMBL" id="TQL38982.1"/>
    </source>
</evidence>
<gene>
    <name evidence="2" type="ORF">FB564_4202</name>
    <name evidence="1" type="ORF">Sar04_35320</name>
</gene>
<dbReference type="AlphaFoldDB" id="A0A542XT28"/>
<dbReference type="EMBL" id="BOQM01000028">
    <property type="protein sequence ID" value="GIM86796.1"/>
    <property type="molecule type" value="Genomic_DNA"/>
</dbReference>
<organism evidence="2 3">
    <name type="scientific">Salinispora arenicola</name>
    <dbReference type="NCBI Taxonomy" id="168697"/>
    <lineage>
        <taxon>Bacteria</taxon>
        <taxon>Bacillati</taxon>
        <taxon>Actinomycetota</taxon>
        <taxon>Actinomycetes</taxon>
        <taxon>Micromonosporales</taxon>
        <taxon>Micromonosporaceae</taxon>
        <taxon>Salinispora</taxon>
    </lineage>
</organism>
<dbReference type="RefSeq" id="WP_018801131.1">
    <property type="nucleotide sequence ID" value="NZ_BOQM01000028.1"/>
</dbReference>
<reference evidence="2 3" key="1">
    <citation type="submission" date="2019-06" db="EMBL/GenBank/DDBJ databases">
        <title>Sequencing the genomes of 1000 actinobacteria strains.</title>
        <authorList>
            <person name="Klenk H.-P."/>
        </authorList>
    </citation>
    <scope>NUCLEOTIDE SEQUENCE [LARGE SCALE GENOMIC DNA]</scope>
    <source>
        <strain evidence="2 3">DSM 44819</strain>
    </source>
</reference>
<protein>
    <submittedName>
        <fullName evidence="2">NIPSNAP protein</fullName>
    </submittedName>
</protein>
<evidence type="ECO:0000313" key="3">
    <source>
        <dbReference type="Proteomes" id="UP000315983"/>
    </source>
</evidence>
<evidence type="ECO:0000313" key="4">
    <source>
        <dbReference type="Proteomes" id="UP000677457"/>
    </source>
</evidence>
<comment type="caution">
    <text evidence="2">The sequence shown here is derived from an EMBL/GenBank/DDBJ whole genome shotgun (WGS) entry which is preliminary data.</text>
</comment>
<dbReference type="Gene3D" id="3.30.70.100">
    <property type="match status" value="1"/>
</dbReference>
<dbReference type="SUPFAM" id="SSF54909">
    <property type="entry name" value="Dimeric alpha+beta barrel"/>
    <property type="match status" value="1"/>
</dbReference>
<accession>A0A542XT28</accession>
<evidence type="ECO:0000313" key="1">
    <source>
        <dbReference type="EMBL" id="GIM86796.1"/>
    </source>
</evidence>
<keyword evidence="4" id="KW-1185">Reference proteome</keyword>
<dbReference type="GeneID" id="93773356"/>
<name>A0A542XT28_SALAC</name>
<reference evidence="1 4" key="2">
    <citation type="submission" date="2021-03" db="EMBL/GenBank/DDBJ databases">
        <title>Whole genome shotgun sequence of Salinispora arenicola NBRC 105043.</title>
        <authorList>
            <person name="Komaki H."/>
            <person name="Tamura T."/>
        </authorList>
    </citation>
    <scope>NUCLEOTIDE SEQUENCE [LARGE SCALE GENOMIC DNA]</scope>
    <source>
        <strain evidence="1 4">NBRC 105043</strain>
    </source>
</reference>
<proteinExistence type="predicted"/>
<dbReference type="Proteomes" id="UP000677457">
    <property type="component" value="Unassembled WGS sequence"/>
</dbReference>
<sequence length="117" mass="13438">MNTTDGRLLEIRMFRVRPGTREEFDRISREGTVPMMRRYGFTVLACGPQLDEDDGYYLVRVFDSAQQRLDLSQRLYASQEWIDNYEQPVMAMIVDYRHALLPAYGAIVAGLADPTVG</sequence>
<dbReference type="EMBL" id="VFOL01000001">
    <property type="protein sequence ID" value="TQL38982.1"/>
    <property type="molecule type" value="Genomic_DNA"/>
</dbReference>